<evidence type="ECO:0000256" key="2">
    <source>
        <dbReference type="ARBA" id="ARBA00023235"/>
    </source>
</evidence>
<dbReference type="GO" id="GO:0001522">
    <property type="term" value="P:pseudouridine synthesis"/>
    <property type="evidence" value="ECO:0007669"/>
    <property type="project" value="InterPro"/>
</dbReference>
<feature type="region of interest" description="Disordered" evidence="3">
    <location>
        <begin position="38"/>
        <end position="91"/>
    </location>
</feature>
<dbReference type="InterPro" id="IPR020103">
    <property type="entry name" value="PsdUridine_synth_cat_dom_sf"/>
</dbReference>
<dbReference type="Gene3D" id="3.30.2350.10">
    <property type="entry name" value="Pseudouridine synthase"/>
    <property type="match status" value="1"/>
</dbReference>
<feature type="region of interest" description="Disordered" evidence="3">
    <location>
        <begin position="170"/>
        <end position="196"/>
    </location>
</feature>
<dbReference type="InterPro" id="IPR050343">
    <property type="entry name" value="RsuA_PseudoU_synthase"/>
</dbReference>
<comment type="similarity">
    <text evidence="1">Belongs to the pseudouridine synthase RsuA family.</text>
</comment>
<feature type="compositionally biased region" description="Low complexity" evidence="3">
    <location>
        <begin position="57"/>
        <end position="87"/>
    </location>
</feature>
<dbReference type="GO" id="GO:0009982">
    <property type="term" value="F:pseudouridine synthase activity"/>
    <property type="evidence" value="ECO:0007669"/>
    <property type="project" value="InterPro"/>
</dbReference>
<dbReference type="PROSITE" id="PS01149">
    <property type="entry name" value="PSI_RSU"/>
    <property type="match status" value="1"/>
</dbReference>
<gene>
    <name evidence="5" type="ORF">PGLA2088_LOCUS23311</name>
</gene>
<proteinExistence type="inferred from homology"/>
<evidence type="ECO:0000313" key="5">
    <source>
        <dbReference type="EMBL" id="CAE8683143.1"/>
    </source>
</evidence>
<evidence type="ECO:0000313" key="6">
    <source>
        <dbReference type="Proteomes" id="UP000626109"/>
    </source>
</evidence>
<feature type="compositionally biased region" description="Low complexity" evidence="3">
    <location>
        <begin position="170"/>
        <end position="185"/>
    </location>
</feature>
<keyword evidence="2" id="KW-0413">Isomerase</keyword>
<dbReference type="GO" id="GO:0003723">
    <property type="term" value="F:RNA binding"/>
    <property type="evidence" value="ECO:0007669"/>
    <property type="project" value="InterPro"/>
</dbReference>
<protein>
    <recommendedName>
        <fullName evidence="4">Pseudouridine synthase RsuA/RluA-like domain-containing protein</fullName>
    </recommendedName>
</protein>
<dbReference type="InterPro" id="IPR006145">
    <property type="entry name" value="PsdUridine_synth_RsuA/RluA"/>
</dbReference>
<sequence length="467" mass="51353">LGCFLQVVLKSLAPMLRWLPILSSGPRRCCGRSRAQFGWRKGGSRSTGVRDQQVTTSRNSSSSCSSSSNKSNNKSNNNSNYCNGSESQDTDTLRHIPQQHLQLLQQLQQLGHLKQVQQQLQQLLQHLQQQPQQLQLQHAITTTSRTTISPHHNKHNKSLLLVASQQPCFAADPSAPSPTSRTATSTRKHNKSLSLRNGWPSSSGAFAAAAIAAAFVSGGAGPRWGPQVSTRGISGGPSLGSTCFSSYVLHKPAGVVSQRNDPFGRETVYTLFDKLAAAGEVPGPPPPARLGAVGRLDCPTTGLIVMTNDAKLNVKLTKVHTFVKRYEVTVKGHLRDDSDEMRGMREPYRYQRNGTKSGEEVWTLPVQVKTLREWEEPIPDRWPAHMGQRSLLEFSLVEGRNRQIRRLVSRSDLKLVSLHRVAVGPLELGSLAEGKVRRVSDEELQELRRLCGFADPSGGDIQDSSDE</sequence>
<organism evidence="5 6">
    <name type="scientific">Polarella glacialis</name>
    <name type="common">Dinoflagellate</name>
    <dbReference type="NCBI Taxonomy" id="89957"/>
    <lineage>
        <taxon>Eukaryota</taxon>
        <taxon>Sar</taxon>
        <taxon>Alveolata</taxon>
        <taxon>Dinophyceae</taxon>
        <taxon>Suessiales</taxon>
        <taxon>Suessiaceae</taxon>
        <taxon>Polarella</taxon>
    </lineage>
</organism>
<evidence type="ECO:0000259" key="4">
    <source>
        <dbReference type="Pfam" id="PF00849"/>
    </source>
</evidence>
<dbReference type="SUPFAM" id="SSF55120">
    <property type="entry name" value="Pseudouridine synthase"/>
    <property type="match status" value="1"/>
</dbReference>
<reference evidence="5" key="1">
    <citation type="submission" date="2021-02" db="EMBL/GenBank/DDBJ databases">
        <authorList>
            <person name="Dougan E. K."/>
            <person name="Rhodes N."/>
            <person name="Thang M."/>
            <person name="Chan C."/>
        </authorList>
    </citation>
    <scope>NUCLEOTIDE SEQUENCE</scope>
</reference>
<comment type="caution">
    <text evidence="5">The sequence shown here is derived from an EMBL/GenBank/DDBJ whole genome shotgun (WGS) entry which is preliminary data.</text>
</comment>
<feature type="domain" description="Pseudouridine synthase RsuA/RluA-like" evidence="4">
    <location>
        <begin position="247"/>
        <end position="408"/>
    </location>
</feature>
<dbReference type="Pfam" id="PF00849">
    <property type="entry name" value="PseudoU_synth_2"/>
    <property type="match status" value="1"/>
</dbReference>
<evidence type="ECO:0000256" key="1">
    <source>
        <dbReference type="ARBA" id="ARBA00008348"/>
    </source>
</evidence>
<dbReference type="InterPro" id="IPR018496">
    <property type="entry name" value="PsdUridine_synth_RsuA/RluB_CS"/>
</dbReference>
<dbReference type="EMBL" id="CAJNNW010026165">
    <property type="protein sequence ID" value="CAE8683143.1"/>
    <property type="molecule type" value="Genomic_DNA"/>
</dbReference>
<dbReference type="GO" id="GO:0006364">
    <property type="term" value="P:rRNA processing"/>
    <property type="evidence" value="ECO:0007669"/>
    <property type="project" value="UniProtKB-ARBA"/>
</dbReference>
<feature type="compositionally biased region" description="Polar residues" evidence="3">
    <location>
        <begin position="44"/>
        <end position="56"/>
    </location>
</feature>
<feature type="non-terminal residue" evidence="5">
    <location>
        <position position="1"/>
    </location>
</feature>
<evidence type="ECO:0000256" key="3">
    <source>
        <dbReference type="SAM" id="MobiDB-lite"/>
    </source>
</evidence>
<dbReference type="PANTHER" id="PTHR47683:SF2">
    <property type="entry name" value="RNA-BINDING S4 DOMAIN-CONTAINING PROTEIN"/>
    <property type="match status" value="1"/>
</dbReference>
<accession>A0A813JLG9</accession>
<dbReference type="Proteomes" id="UP000626109">
    <property type="component" value="Unassembled WGS sequence"/>
</dbReference>
<dbReference type="AlphaFoldDB" id="A0A813JLG9"/>
<name>A0A813JLG9_POLGL</name>
<dbReference type="PANTHER" id="PTHR47683">
    <property type="entry name" value="PSEUDOURIDINE SYNTHASE FAMILY PROTEIN-RELATED"/>
    <property type="match status" value="1"/>
</dbReference>